<keyword evidence="2" id="KW-1185">Reference proteome</keyword>
<reference evidence="1" key="1">
    <citation type="submission" date="2020-08" db="EMBL/GenBank/DDBJ databases">
        <title>Multicomponent nature underlies the extraordinary mechanical properties of spider dragline silk.</title>
        <authorList>
            <person name="Kono N."/>
            <person name="Nakamura H."/>
            <person name="Mori M."/>
            <person name="Yoshida Y."/>
            <person name="Ohtoshi R."/>
            <person name="Malay A.D."/>
            <person name="Moran D.A.P."/>
            <person name="Tomita M."/>
            <person name="Numata K."/>
            <person name="Arakawa K."/>
        </authorList>
    </citation>
    <scope>NUCLEOTIDE SEQUENCE</scope>
</reference>
<name>A0A8X6MVH0_NEPPI</name>
<evidence type="ECO:0000313" key="1">
    <source>
        <dbReference type="EMBL" id="GFS80145.1"/>
    </source>
</evidence>
<gene>
    <name evidence="1" type="ORF">NPIL_375401</name>
</gene>
<protein>
    <submittedName>
        <fullName evidence="1">Uncharacterized protein</fullName>
    </submittedName>
</protein>
<comment type="caution">
    <text evidence="1">The sequence shown here is derived from an EMBL/GenBank/DDBJ whole genome shotgun (WGS) entry which is preliminary data.</text>
</comment>
<proteinExistence type="predicted"/>
<accession>A0A8X6MVH0</accession>
<evidence type="ECO:0000313" key="2">
    <source>
        <dbReference type="Proteomes" id="UP000887013"/>
    </source>
</evidence>
<organism evidence="1 2">
    <name type="scientific">Nephila pilipes</name>
    <name type="common">Giant wood spider</name>
    <name type="synonym">Nephila maculata</name>
    <dbReference type="NCBI Taxonomy" id="299642"/>
    <lineage>
        <taxon>Eukaryota</taxon>
        <taxon>Metazoa</taxon>
        <taxon>Ecdysozoa</taxon>
        <taxon>Arthropoda</taxon>
        <taxon>Chelicerata</taxon>
        <taxon>Arachnida</taxon>
        <taxon>Araneae</taxon>
        <taxon>Araneomorphae</taxon>
        <taxon>Entelegynae</taxon>
        <taxon>Araneoidea</taxon>
        <taxon>Nephilidae</taxon>
        <taxon>Nephila</taxon>
    </lineage>
</organism>
<dbReference type="EMBL" id="BMAW01097540">
    <property type="protein sequence ID" value="GFS80145.1"/>
    <property type="molecule type" value="Genomic_DNA"/>
</dbReference>
<sequence>MVEGVARSMEEVAICRKSTLFHIVDFQLEQDSNIHDCEFATITTQPAVTFSSSHDSTPWILMEVRLEHSILS</sequence>
<dbReference type="AlphaFoldDB" id="A0A8X6MVH0"/>
<dbReference type="Proteomes" id="UP000887013">
    <property type="component" value="Unassembled WGS sequence"/>
</dbReference>